<name>A0A917VK41_9ACTN</name>
<evidence type="ECO:0000313" key="3">
    <source>
        <dbReference type="Proteomes" id="UP000645217"/>
    </source>
</evidence>
<comment type="caution">
    <text evidence="2">The sequence shown here is derived from an EMBL/GenBank/DDBJ whole genome shotgun (WGS) entry which is preliminary data.</text>
</comment>
<dbReference type="Proteomes" id="UP000645217">
    <property type="component" value="Unassembled WGS sequence"/>
</dbReference>
<evidence type="ECO:0000256" key="1">
    <source>
        <dbReference type="SAM" id="Phobius"/>
    </source>
</evidence>
<keyword evidence="1" id="KW-0812">Transmembrane</keyword>
<gene>
    <name evidence="2" type="ORF">GCM10007964_39320</name>
</gene>
<protein>
    <submittedName>
        <fullName evidence="2">Uncharacterized protein</fullName>
    </submittedName>
</protein>
<keyword evidence="1" id="KW-0472">Membrane</keyword>
<evidence type="ECO:0000313" key="2">
    <source>
        <dbReference type="EMBL" id="GGK92927.1"/>
    </source>
</evidence>
<dbReference type="RefSeq" id="WP_189164488.1">
    <property type="nucleotide sequence ID" value="NZ_BMNT01000021.1"/>
</dbReference>
<organism evidence="2 3">
    <name type="scientific">Sphaerisporangium melleum</name>
    <dbReference type="NCBI Taxonomy" id="321316"/>
    <lineage>
        <taxon>Bacteria</taxon>
        <taxon>Bacillati</taxon>
        <taxon>Actinomycetota</taxon>
        <taxon>Actinomycetes</taxon>
        <taxon>Streptosporangiales</taxon>
        <taxon>Streptosporangiaceae</taxon>
        <taxon>Sphaerisporangium</taxon>
    </lineage>
</organism>
<dbReference type="AlphaFoldDB" id="A0A917VK41"/>
<reference evidence="2" key="2">
    <citation type="submission" date="2020-09" db="EMBL/GenBank/DDBJ databases">
        <authorList>
            <person name="Sun Q."/>
            <person name="Ohkuma M."/>
        </authorList>
    </citation>
    <scope>NUCLEOTIDE SEQUENCE</scope>
    <source>
        <strain evidence="2">JCM 13064</strain>
    </source>
</reference>
<proteinExistence type="predicted"/>
<keyword evidence="3" id="KW-1185">Reference proteome</keyword>
<dbReference type="Pfam" id="PF19953">
    <property type="entry name" value="EACC1"/>
    <property type="match status" value="1"/>
</dbReference>
<feature type="transmembrane region" description="Helical" evidence="1">
    <location>
        <begin position="65"/>
        <end position="88"/>
    </location>
</feature>
<dbReference type="EMBL" id="BMNT01000021">
    <property type="protein sequence ID" value="GGK92927.1"/>
    <property type="molecule type" value="Genomic_DNA"/>
</dbReference>
<reference evidence="2" key="1">
    <citation type="journal article" date="2014" name="Int. J. Syst. Evol. Microbiol.">
        <title>Complete genome sequence of Corynebacterium casei LMG S-19264T (=DSM 44701T), isolated from a smear-ripened cheese.</title>
        <authorList>
            <consortium name="US DOE Joint Genome Institute (JGI-PGF)"/>
            <person name="Walter F."/>
            <person name="Albersmeier A."/>
            <person name="Kalinowski J."/>
            <person name="Ruckert C."/>
        </authorList>
    </citation>
    <scope>NUCLEOTIDE SEQUENCE</scope>
    <source>
        <strain evidence="2">JCM 13064</strain>
    </source>
</reference>
<accession>A0A917VK41</accession>
<sequence>MSGGTGRDGGLLVTLLLMPEAETDPEQRERLTRHLRVELAELDVESIGFAPGDRPPPGAKGADPVTLGAIMVALSAAGGVFPTLIDVVRDWLGRQTGRHRITITIDGDTIELERATREQQRDLVEAFLRRHMRG</sequence>
<dbReference type="InterPro" id="IPR045428">
    <property type="entry name" value="EACC1"/>
</dbReference>
<keyword evidence="1" id="KW-1133">Transmembrane helix</keyword>